<dbReference type="Gene3D" id="3.30.70.1290">
    <property type="entry name" value="Transposase IS200-like"/>
    <property type="match status" value="1"/>
</dbReference>
<comment type="caution">
    <text evidence="2">The sequence shown here is derived from an EMBL/GenBank/DDBJ whole genome shotgun (WGS) entry which is preliminary data.</text>
</comment>
<sequence length="70" mass="8016">NGHSVSLLTAHIVWSTKYRYSVLKGDIQVRCRSLLIQICEAEDVEILKGVISKDHVHMHIDYRPSQNISN</sequence>
<evidence type="ECO:0000313" key="2">
    <source>
        <dbReference type="EMBL" id="MDT0678865.1"/>
    </source>
</evidence>
<dbReference type="NCBIfam" id="NF033573">
    <property type="entry name" value="transpos_IS200"/>
    <property type="match status" value="1"/>
</dbReference>
<feature type="non-terminal residue" evidence="2">
    <location>
        <position position="70"/>
    </location>
</feature>
<organism evidence="2 3">
    <name type="scientific">Autumnicola musiva</name>
    <dbReference type="NCBI Taxonomy" id="3075589"/>
    <lineage>
        <taxon>Bacteria</taxon>
        <taxon>Pseudomonadati</taxon>
        <taxon>Bacteroidota</taxon>
        <taxon>Flavobacteriia</taxon>
        <taxon>Flavobacteriales</taxon>
        <taxon>Flavobacteriaceae</taxon>
        <taxon>Autumnicola</taxon>
    </lineage>
</organism>
<dbReference type="EMBL" id="JAVRHK010000097">
    <property type="protein sequence ID" value="MDT0678865.1"/>
    <property type="molecule type" value="Genomic_DNA"/>
</dbReference>
<dbReference type="Proteomes" id="UP001262582">
    <property type="component" value="Unassembled WGS sequence"/>
</dbReference>
<accession>A0ABU3DBF2</accession>
<gene>
    <name evidence="2" type="primary">tnpA</name>
    <name evidence="2" type="ORF">RM539_20025</name>
</gene>
<feature type="non-terminal residue" evidence="2">
    <location>
        <position position="1"/>
    </location>
</feature>
<feature type="domain" description="Transposase IS200-like" evidence="1">
    <location>
        <begin position="4"/>
        <end position="69"/>
    </location>
</feature>
<proteinExistence type="predicted"/>
<protein>
    <submittedName>
        <fullName evidence="2">IS200/IS605 family transposase</fullName>
    </submittedName>
</protein>
<dbReference type="PANTHER" id="PTHR33360:SF2">
    <property type="entry name" value="TRANSPOSASE FOR INSERTION SEQUENCE ELEMENT IS200"/>
    <property type="match status" value="1"/>
</dbReference>
<keyword evidence="3" id="KW-1185">Reference proteome</keyword>
<dbReference type="SUPFAM" id="SSF143422">
    <property type="entry name" value="Transposase IS200-like"/>
    <property type="match status" value="1"/>
</dbReference>
<dbReference type="InterPro" id="IPR002686">
    <property type="entry name" value="Transposase_17"/>
</dbReference>
<evidence type="ECO:0000259" key="1">
    <source>
        <dbReference type="Pfam" id="PF01797"/>
    </source>
</evidence>
<dbReference type="Pfam" id="PF01797">
    <property type="entry name" value="Y1_Tnp"/>
    <property type="match status" value="1"/>
</dbReference>
<evidence type="ECO:0000313" key="3">
    <source>
        <dbReference type="Proteomes" id="UP001262582"/>
    </source>
</evidence>
<name>A0ABU3DBF2_9FLAO</name>
<dbReference type="PANTHER" id="PTHR33360">
    <property type="entry name" value="TRANSPOSASE FOR INSERTION SEQUENCE ELEMENT IS200"/>
    <property type="match status" value="1"/>
</dbReference>
<dbReference type="InterPro" id="IPR036515">
    <property type="entry name" value="Transposase_17_sf"/>
</dbReference>
<reference evidence="2 3" key="1">
    <citation type="submission" date="2023-09" db="EMBL/GenBank/DDBJ databases">
        <authorList>
            <person name="Rey-Velasco X."/>
        </authorList>
    </citation>
    <scope>NUCLEOTIDE SEQUENCE [LARGE SCALE GENOMIC DNA]</scope>
    <source>
        <strain evidence="2 3">F117</strain>
    </source>
</reference>
<dbReference type="RefSeq" id="WP_311505187.1">
    <property type="nucleotide sequence ID" value="NZ_JAVRHK010000097.1"/>
</dbReference>